<keyword evidence="6" id="KW-1185">Reference proteome</keyword>
<protein>
    <recommendedName>
        <fullName evidence="7">AMP-dependent synthetase</fullName>
    </recommendedName>
</protein>
<evidence type="ECO:0000313" key="6">
    <source>
        <dbReference type="Proteomes" id="UP000050482"/>
    </source>
</evidence>
<evidence type="ECO:0000256" key="2">
    <source>
        <dbReference type="ARBA" id="ARBA00022598"/>
    </source>
</evidence>
<dbReference type="GO" id="GO:0006631">
    <property type="term" value="P:fatty acid metabolic process"/>
    <property type="evidence" value="ECO:0007669"/>
    <property type="project" value="TreeGrafter"/>
</dbReference>
<dbReference type="Gene3D" id="3.40.50.12780">
    <property type="entry name" value="N-terminal domain of ligase-like"/>
    <property type="match status" value="1"/>
</dbReference>
<dbReference type="InterPro" id="IPR042099">
    <property type="entry name" value="ANL_N_sf"/>
</dbReference>
<accession>A0A0P9EM54</accession>
<dbReference type="Gene3D" id="3.30.300.30">
    <property type="match status" value="1"/>
</dbReference>
<dbReference type="Pfam" id="PF13193">
    <property type="entry name" value="AMP-binding_C"/>
    <property type="match status" value="1"/>
</dbReference>
<dbReference type="STRING" id="471514.AN477_07305"/>
<dbReference type="EMBL" id="LJCO01000033">
    <property type="protein sequence ID" value="KPV44420.1"/>
    <property type="molecule type" value="Genomic_DNA"/>
</dbReference>
<keyword evidence="2" id="KW-0436">Ligase</keyword>
<gene>
    <name evidence="5" type="ORF">AN477_07305</name>
</gene>
<feature type="domain" description="AMP-dependent synthetase/ligase" evidence="3">
    <location>
        <begin position="26"/>
        <end position="461"/>
    </location>
</feature>
<dbReference type="PANTHER" id="PTHR43201">
    <property type="entry name" value="ACYL-COA SYNTHETASE"/>
    <property type="match status" value="1"/>
</dbReference>
<dbReference type="AlphaFoldDB" id="A0A0P9EM54"/>
<sequence length="608" mass="66985">MLPIVDRPQELTYRNGERPLHEVLLKHAAEQPEKTAIIWYGAVTSFGQLADWVNRFAIVLKRLGVTPGDRVALFLHNCPQYYVAHYAAQLIGAIVSPVSPAYKAMELSYQVSDLDAKVLVTAESLYPVVQEAGDSVSLDHVVLTHYGTLLPSDPAWTVPDELLVPRANATDSEAKPPEVMTTFKIQELDTTTPDTDPSVIDRRQSAIDLDLDFRSSGRLASVIDMFTAINDVPPGTRVEPEQVSLDDTCLLVYTSGTTGRPKGAMLSYRNALFKTVASGLANGVKQDDRVLSVMPLSHIAGMLMGLNVPIYTGCTVILMYRFDPKAILEALSRSRATWWYSTTPMNVAVMASAKETEAVYNLSHLRTNLCTSFGIQLTPEIAEQWTEFTGECAIYEAAYGLSETHTADTFMPAEAIKWGTQGIPVYQTEIRIVDPDTHRDLPRGEQGEVFVRGPGVFQGYWRNPEATQRTLENGWVKTGDVGRLDDHGYLTFLGRIKEMIKVSGFSVFPEDVEALLMAHPSVAQVAVIGVPDPKRGEVVKAFIVRKPSMQGPAQDGTAAGEDNITPADIIDWAKSHMASYKVPRFVEFIEALPTSSTGKVLRRMLAHE</sequence>
<dbReference type="GO" id="GO:0031956">
    <property type="term" value="F:medium-chain fatty acid-CoA ligase activity"/>
    <property type="evidence" value="ECO:0007669"/>
    <property type="project" value="TreeGrafter"/>
</dbReference>
<comment type="similarity">
    <text evidence="1">Belongs to the ATP-dependent AMP-binding enzyme family.</text>
</comment>
<dbReference type="PATRIC" id="fig|471514.4.peg.3711"/>
<dbReference type="PROSITE" id="PS00455">
    <property type="entry name" value="AMP_BINDING"/>
    <property type="match status" value="1"/>
</dbReference>
<reference evidence="5 6" key="1">
    <citation type="submission" date="2015-09" db="EMBL/GenBank/DDBJ databases">
        <title>Draft genome sequence of Alicyclobacillus ferrooxydans DSM 22381.</title>
        <authorList>
            <person name="Hemp J."/>
        </authorList>
    </citation>
    <scope>NUCLEOTIDE SEQUENCE [LARGE SCALE GENOMIC DNA]</scope>
    <source>
        <strain evidence="5 6">TC-34</strain>
    </source>
</reference>
<dbReference type="InterPro" id="IPR045851">
    <property type="entry name" value="AMP-bd_C_sf"/>
</dbReference>
<dbReference type="Gene3D" id="3.40.50.980">
    <property type="match status" value="1"/>
</dbReference>
<dbReference type="Proteomes" id="UP000050482">
    <property type="component" value="Unassembled WGS sequence"/>
</dbReference>
<dbReference type="RefSeq" id="WP_054968509.1">
    <property type="nucleotide sequence ID" value="NZ_LJCO01000033.1"/>
</dbReference>
<evidence type="ECO:0000259" key="3">
    <source>
        <dbReference type="Pfam" id="PF00501"/>
    </source>
</evidence>
<dbReference type="InterPro" id="IPR000873">
    <property type="entry name" value="AMP-dep_synth/lig_dom"/>
</dbReference>
<evidence type="ECO:0000313" key="5">
    <source>
        <dbReference type="EMBL" id="KPV44420.1"/>
    </source>
</evidence>
<dbReference type="SUPFAM" id="SSF56801">
    <property type="entry name" value="Acetyl-CoA synthetase-like"/>
    <property type="match status" value="1"/>
</dbReference>
<dbReference type="OrthoDB" id="9765680at2"/>
<dbReference type="Pfam" id="PF00501">
    <property type="entry name" value="AMP-binding"/>
    <property type="match status" value="1"/>
</dbReference>
<organism evidence="5 6">
    <name type="scientific">Alicyclobacillus ferrooxydans</name>
    <dbReference type="NCBI Taxonomy" id="471514"/>
    <lineage>
        <taxon>Bacteria</taxon>
        <taxon>Bacillati</taxon>
        <taxon>Bacillota</taxon>
        <taxon>Bacilli</taxon>
        <taxon>Bacillales</taxon>
        <taxon>Alicyclobacillaceae</taxon>
        <taxon>Alicyclobacillus</taxon>
    </lineage>
</organism>
<proteinExistence type="inferred from homology"/>
<feature type="domain" description="AMP-binding enzyme C-terminal" evidence="4">
    <location>
        <begin position="512"/>
        <end position="599"/>
    </location>
</feature>
<dbReference type="InterPro" id="IPR025110">
    <property type="entry name" value="AMP-bd_C"/>
</dbReference>
<dbReference type="InterPro" id="IPR020845">
    <property type="entry name" value="AMP-binding_CS"/>
</dbReference>
<comment type="caution">
    <text evidence="5">The sequence shown here is derived from an EMBL/GenBank/DDBJ whole genome shotgun (WGS) entry which is preliminary data.</text>
</comment>
<dbReference type="PANTHER" id="PTHR43201:SF5">
    <property type="entry name" value="MEDIUM-CHAIN ACYL-COA LIGASE ACSF2, MITOCHONDRIAL"/>
    <property type="match status" value="1"/>
</dbReference>
<evidence type="ECO:0000256" key="1">
    <source>
        <dbReference type="ARBA" id="ARBA00006432"/>
    </source>
</evidence>
<name>A0A0P9EM54_9BACL</name>
<evidence type="ECO:0000259" key="4">
    <source>
        <dbReference type="Pfam" id="PF13193"/>
    </source>
</evidence>
<evidence type="ECO:0008006" key="7">
    <source>
        <dbReference type="Google" id="ProtNLM"/>
    </source>
</evidence>